<protein>
    <recommendedName>
        <fullName evidence="3">Reverse transcriptase/retrotransposon-derived protein RNase H-like domain-containing protein</fullName>
    </recommendedName>
</protein>
<feature type="non-terminal residue" evidence="1">
    <location>
        <position position="56"/>
    </location>
</feature>
<dbReference type="Proteomes" id="UP000807342">
    <property type="component" value="Unassembled WGS sequence"/>
</dbReference>
<evidence type="ECO:0008006" key="3">
    <source>
        <dbReference type="Google" id="ProtNLM"/>
    </source>
</evidence>
<organism evidence="1 2">
    <name type="scientific">Macrolepiota fuliginosa MF-IS2</name>
    <dbReference type="NCBI Taxonomy" id="1400762"/>
    <lineage>
        <taxon>Eukaryota</taxon>
        <taxon>Fungi</taxon>
        <taxon>Dikarya</taxon>
        <taxon>Basidiomycota</taxon>
        <taxon>Agaricomycotina</taxon>
        <taxon>Agaricomycetes</taxon>
        <taxon>Agaricomycetidae</taxon>
        <taxon>Agaricales</taxon>
        <taxon>Agaricineae</taxon>
        <taxon>Agaricaceae</taxon>
        <taxon>Macrolepiota</taxon>
    </lineage>
</organism>
<evidence type="ECO:0000313" key="2">
    <source>
        <dbReference type="Proteomes" id="UP000807342"/>
    </source>
</evidence>
<dbReference type="OrthoDB" id="3037028at2759"/>
<evidence type="ECO:0000313" key="1">
    <source>
        <dbReference type="EMBL" id="KAF9440995.1"/>
    </source>
</evidence>
<dbReference type="EMBL" id="MU152123">
    <property type="protein sequence ID" value="KAF9440995.1"/>
    <property type="molecule type" value="Genomic_DNA"/>
</dbReference>
<sequence>EWGPLQQEAQQRLKDLVRDCFHTWNPKFPSDQPIVVAVDSSWRAVGYYMFQRDDID</sequence>
<comment type="caution">
    <text evidence="1">The sequence shown here is derived from an EMBL/GenBank/DDBJ whole genome shotgun (WGS) entry which is preliminary data.</text>
</comment>
<feature type="non-terminal residue" evidence="1">
    <location>
        <position position="1"/>
    </location>
</feature>
<dbReference type="AlphaFoldDB" id="A0A9P6BX19"/>
<gene>
    <name evidence="1" type="ORF">P691DRAFT_643924</name>
</gene>
<reference evidence="1" key="1">
    <citation type="submission" date="2020-11" db="EMBL/GenBank/DDBJ databases">
        <authorList>
            <consortium name="DOE Joint Genome Institute"/>
            <person name="Ahrendt S."/>
            <person name="Riley R."/>
            <person name="Andreopoulos W."/>
            <person name="Labutti K."/>
            <person name="Pangilinan J."/>
            <person name="Ruiz-Duenas F.J."/>
            <person name="Barrasa J.M."/>
            <person name="Sanchez-Garcia M."/>
            <person name="Camarero S."/>
            <person name="Miyauchi S."/>
            <person name="Serrano A."/>
            <person name="Linde D."/>
            <person name="Babiker R."/>
            <person name="Drula E."/>
            <person name="Ayuso-Fernandez I."/>
            <person name="Pacheco R."/>
            <person name="Padilla G."/>
            <person name="Ferreira P."/>
            <person name="Barriuso J."/>
            <person name="Kellner H."/>
            <person name="Castanera R."/>
            <person name="Alfaro M."/>
            <person name="Ramirez L."/>
            <person name="Pisabarro A.G."/>
            <person name="Kuo A."/>
            <person name="Tritt A."/>
            <person name="Lipzen A."/>
            <person name="He G."/>
            <person name="Yan M."/>
            <person name="Ng V."/>
            <person name="Cullen D."/>
            <person name="Martin F."/>
            <person name="Rosso M.-N."/>
            <person name="Henrissat B."/>
            <person name="Hibbett D."/>
            <person name="Martinez A.T."/>
            <person name="Grigoriev I.V."/>
        </authorList>
    </citation>
    <scope>NUCLEOTIDE SEQUENCE</scope>
    <source>
        <strain evidence="1">MF-IS2</strain>
    </source>
</reference>
<keyword evidence="2" id="KW-1185">Reference proteome</keyword>
<proteinExistence type="predicted"/>
<name>A0A9P6BX19_9AGAR</name>
<accession>A0A9P6BX19</accession>